<proteinExistence type="inferred from homology"/>
<dbReference type="InterPro" id="IPR036250">
    <property type="entry name" value="AcylCo_DH-like_C"/>
</dbReference>
<gene>
    <name evidence="8" type="ORF">J2S17_001621</name>
</gene>
<dbReference type="InterPro" id="IPR037069">
    <property type="entry name" value="AcylCoA_DH/ox_N_sf"/>
</dbReference>
<dbReference type="PANTHER" id="PTHR43884">
    <property type="entry name" value="ACYL-COA DEHYDROGENASE"/>
    <property type="match status" value="1"/>
</dbReference>
<keyword evidence="5 8" id="KW-0560">Oxidoreductase</keyword>
<dbReference type="Gene3D" id="1.10.540.10">
    <property type="entry name" value="Acyl-CoA dehydrogenase/oxidase, N-terminal domain"/>
    <property type="match status" value="1"/>
</dbReference>
<evidence type="ECO:0000313" key="9">
    <source>
        <dbReference type="Proteomes" id="UP001238088"/>
    </source>
</evidence>
<dbReference type="InterPro" id="IPR009100">
    <property type="entry name" value="AcylCoA_DH/oxidase_NM_dom_sf"/>
</dbReference>
<evidence type="ECO:0000256" key="1">
    <source>
        <dbReference type="ARBA" id="ARBA00001974"/>
    </source>
</evidence>
<evidence type="ECO:0000256" key="2">
    <source>
        <dbReference type="ARBA" id="ARBA00009347"/>
    </source>
</evidence>
<dbReference type="SUPFAM" id="SSF47203">
    <property type="entry name" value="Acyl-CoA dehydrogenase C-terminal domain-like"/>
    <property type="match status" value="1"/>
</dbReference>
<organism evidence="8 9">
    <name type="scientific">Cytobacillus purgationiresistens</name>
    <dbReference type="NCBI Taxonomy" id="863449"/>
    <lineage>
        <taxon>Bacteria</taxon>
        <taxon>Bacillati</taxon>
        <taxon>Bacillota</taxon>
        <taxon>Bacilli</taxon>
        <taxon>Bacillales</taxon>
        <taxon>Bacillaceae</taxon>
        <taxon>Cytobacillus</taxon>
    </lineage>
</organism>
<keyword evidence="9" id="KW-1185">Reference proteome</keyword>
<reference evidence="8 9" key="1">
    <citation type="submission" date="2023-07" db="EMBL/GenBank/DDBJ databases">
        <title>Genomic Encyclopedia of Type Strains, Phase IV (KMG-IV): sequencing the most valuable type-strain genomes for metagenomic binning, comparative biology and taxonomic classification.</title>
        <authorList>
            <person name="Goeker M."/>
        </authorList>
    </citation>
    <scope>NUCLEOTIDE SEQUENCE [LARGE SCALE GENOMIC DNA]</scope>
    <source>
        <strain evidence="8 9">DSM 23494</strain>
    </source>
</reference>
<comment type="cofactor">
    <cofactor evidence="1">
        <name>FAD</name>
        <dbReference type="ChEBI" id="CHEBI:57692"/>
    </cofactor>
</comment>
<dbReference type="Proteomes" id="UP001238088">
    <property type="component" value="Unassembled WGS sequence"/>
</dbReference>
<dbReference type="InterPro" id="IPR009075">
    <property type="entry name" value="AcylCo_DH/oxidase_C"/>
</dbReference>
<dbReference type="SUPFAM" id="SSF56645">
    <property type="entry name" value="Acyl-CoA dehydrogenase NM domain-like"/>
    <property type="match status" value="1"/>
</dbReference>
<keyword evidence="3" id="KW-0285">Flavoprotein</keyword>
<evidence type="ECO:0000256" key="3">
    <source>
        <dbReference type="ARBA" id="ARBA00022630"/>
    </source>
</evidence>
<accession>A0ABU0AFV6</accession>
<evidence type="ECO:0000256" key="4">
    <source>
        <dbReference type="ARBA" id="ARBA00022827"/>
    </source>
</evidence>
<dbReference type="InterPro" id="IPR013786">
    <property type="entry name" value="AcylCoA_DH/ox_N"/>
</dbReference>
<dbReference type="Pfam" id="PF00441">
    <property type="entry name" value="Acyl-CoA_dh_1"/>
    <property type="match status" value="1"/>
</dbReference>
<evidence type="ECO:0000259" key="7">
    <source>
        <dbReference type="Pfam" id="PF02771"/>
    </source>
</evidence>
<feature type="domain" description="Acyl-CoA dehydrogenase/oxidase N-terminal" evidence="7">
    <location>
        <begin position="3"/>
        <end position="80"/>
    </location>
</feature>
<evidence type="ECO:0000313" key="8">
    <source>
        <dbReference type="EMBL" id="MDQ0269749.1"/>
    </source>
</evidence>
<feature type="domain" description="Acyl-CoA dehydrogenase/oxidase C-terminal" evidence="6">
    <location>
        <begin position="199"/>
        <end position="318"/>
    </location>
</feature>
<dbReference type="EC" id="1.3.8.7" evidence="8"/>
<dbReference type="PANTHER" id="PTHR43884:SF20">
    <property type="entry name" value="ACYL-COA DEHYDROGENASE FADE28"/>
    <property type="match status" value="1"/>
</dbReference>
<dbReference type="Gene3D" id="1.20.140.10">
    <property type="entry name" value="Butyryl-CoA Dehydrogenase, subunit A, domain 3"/>
    <property type="match status" value="1"/>
</dbReference>
<comment type="similarity">
    <text evidence="2">Belongs to the acyl-CoA dehydrogenase family.</text>
</comment>
<name>A0ABU0AFV6_9BACI</name>
<dbReference type="Pfam" id="PF02771">
    <property type="entry name" value="Acyl-CoA_dh_N"/>
    <property type="match status" value="1"/>
</dbReference>
<dbReference type="GO" id="GO:0070991">
    <property type="term" value="F:medium-chain fatty acyl-CoA dehydrogenase activity"/>
    <property type="evidence" value="ECO:0007669"/>
    <property type="project" value="UniProtKB-EC"/>
</dbReference>
<evidence type="ECO:0000259" key="6">
    <source>
        <dbReference type="Pfam" id="PF00441"/>
    </source>
</evidence>
<evidence type="ECO:0000256" key="5">
    <source>
        <dbReference type="ARBA" id="ARBA00023002"/>
    </source>
</evidence>
<comment type="caution">
    <text evidence="8">The sequence shown here is derived from an EMBL/GenBank/DDBJ whole genome shotgun (WGS) entry which is preliminary data.</text>
</comment>
<keyword evidence="4" id="KW-0274">FAD</keyword>
<dbReference type="EMBL" id="JAUSUB010000005">
    <property type="protein sequence ID" value="MDQ0269749.1"/>
    <property type="molecule type" value="Genomic_DNA"/>
</dbReference>
<protein>
    <submittedName>
        <fullName evidence="8">Acyl-CoA dehydrogenase</fullName>
        <ecNumber evidence="8">1.3.8.7</ecNumber>
    </submittedName>
</protein>
<sequence>MSESYELIMDSTNKIFKHYCTKELLDRAENGHWPQELWDVLAEAGIISIGFSEQAGGVGGDYIDAYNILKLAGKYGVPVPLAETLIGKWLFAEVGGQVGDIPLTLALQNDSNFSFVDEGDGYTLGGSASAVPWARYMEQILICGDLNGKQVAALVPLAHAEIREENNIAAEPRDSVIFSQVKIDGLTVYQVDSVLISEKSLYYLALAKAAMMAGAAERVMELSLFYANERQQFGRSLHRFQGIQHHIASLAGETVACITAVNTAVQALQDGQYKTEIPLAKMKVSAASGKIAMAAHQLHGAIGMTYEHSLHHLTRRLWSWRDESGNESYWGSVLAKSLIEKNSPTLWEVLTDEQNLLIVD</sequence>
<dbReference type="RefSeq" id="WP_307473566.1">
    <property type="nucleotide sequence ID" value="NZ_JAUSUB010000005.1"/>
</dbReference>